<dbReference type="InterPro" id="IPR009091">
    <property type="entry name" value="RCC1/BLIP-II"/>
</dbReference>
<dbReference type="OrthoDB" id="5370059at2759"/>
<comment type="caution">
    <text evidence="1">The sequence shown here is derived from an EMBL/GenBank/DDBJ whole genome shotgun (WGS) entry which is preliminary data.</text>
</comment>
<organism evidence="1 2">
    <name type="scientific">Carpediemonas membranifera</name>
    <dbReference type="NCBI Taxonomy" id="201153"/>
    <lineage>
        <taxon>Eukaryota</taxon>
        <taxon>Metamonada</taxon>
        <taxon>Carpediemonas-like organisms</taxon>
        <taxon>Carpediemonas</taxon>
    </lineage>
</organism>
<reference evidence="1" key="1">
    <citation type="submission" date="2021-05" db="EMBL/GenBank/DDBJ databases">
        <title>A free-living protist that lacks canonical eukaryotic 1 DNA replication and segregation systems.</title>
        <authorList>
            <person name="Salas-Leiva D.E."/>
            <person name="Tromer E.C."/>
            <person name="Curtis B.A."/>
            <person name="Jerlstrom-Hultqvist J."/>
            <person name="Kolisko M."/>
            <person name="Yi Z."/>
            <person name="Salas-Leiva J.S."/>
            <person name="Gallot-Lavallee L."/>
            <person name="Kops G.J.P.L."/>
            <person name="Archibald J.M."/>
            <person name="Simpson A.G.B."/>
            <person name="Roger A.J."/>
        </authorList>
    </citation>
    <scope>NUCLEOTIDE SEQUENCE</scope>
    <source>
        <strain evidence="1">BICM</strain>
    </source>
</reference>
<dbReference type="Gene3D" id="2.130.10.30">
    <property type="entry name" value="Regulator of chromosome condensation 1/beta-lactamase-inhibitor protein II"/>
    <property type="match status" value="2"/>
</dbReference>
<protein>
    <submittedName>
        <fullName evidence="1">Uncharacterized protein</fullName>
    </submittedName>
</protein>
<dbReference type="SUPFAM" id="SSF50985">
    <property type="entry name" value="RCC1/BLIP-II"/>
    <property type="match status" value="1"/>
</dbReference>
<dbReference type="Proteomes" id="UP000717585">
    <property type="component" value="Unassembled WGS sequence"/>
</dbReference>
<accession>A0A8J6AXR0</accession>
<keyword evidence="2" id="KW-1185">Reference proteome</keyword>
<dbReference type="AlphaFoldDB" id="A0A8J6AXR0"/>
<sequence length="639" mass="69075">MDEILSHTDEPELYDQVGQARCGVLSSITALTTMLRTASTSIDAYAAPLFALLPRLTTIANTAVVLDDIPGDITAQLRLTITCLGGRCTELGARAWTADGTPPSTRGELEAAVTEAAGMVADTLPSAARADGELHRLGQRMLYRLRQAGRSLVGLPDVTIDLPIKSLDELPETIYTLLQSTIWAIMLSVGIDPQLKRERDTSALWFLCRKFFFVHSVSSKDGICLSTPDTPSTATETYLYGGRVFVRRRMYDQSIVVRVRIPRVRLLASNEERCVTEFDSMVYFAATVKGSFVWGDLTAVGFDRGTDPAILYDVVDGTGHDASIVEMVGDIQRIQFNSHPASAAYERSLGPWHKYRAVEAVEVWNDRLFIQTPVAVLAQGSNKYGCLGVGSDARHVNTLMPLLFPGLSTPDLGRITRTERLSYYADGDNVYVCGCNSDGQLALGPGVTNARTFTRIPNPVSASVFKPKFSVLLTGGRPMVYGKPGCSMLRDAPLSSATTPAELLGPGGRPMLELIVVPTQDIDFRECLAVFAKVLGAAGPEWFALGDNRVGQLGTVDTNWEVPQWTRVCKGGDIVTTGTQTFFLRPDGAVSACGFNGDGGLGIGGDDRVVFTPRRTLLDVSTVTGVPSWHCSQSKSGSR</sequence>
<gene>
    <name evidence="1" type="ORF">J8273_1751</name>
</gene>
<dbReference type="EMBL" id="JAHDYR010000005">
    <property type="protein sequence ID" value="KAG9396733.1"/>
    <property type="molecule type" value="Genomic_DNA"/>
</dbReference>
<name>A0A8J6AXR0_9EUKA</name>
<proteinExistence type="predicted"/>
<evidence type="ECO:0000313" key="1">
    <source>
        <dbReference type="EMBL" id="KAG9396733.1"/>
    </source>
</evidence>
<evidence type="ECO:0000313" key="2">
    <source>
        <dbReference type="Proteomes" id="UP000717585"/>
    </source>
</evidence>